<proteinExistence type="inferred from homology"/>
<evidence type="ECO:0000256" key="1">
    <source>
        <dbReference type="ARBA" id="ARBA00010641"/>
    </source>
</evidence>
<keyword evidence="4" id="KW-0804">Transcription</keyword>
<feature type="domain" description="RNA polymerase sigma-70 region 2" evidence="6">
    <location>
        <begin position="60"/>
        <end position="120"/>
    </location>
</feature>
<keyword evidence="3" id="KW-0731">Sigma factor</keyword>
<keyword evidence="2" id="KW-0805">Transcription regulation</keyword>
<dbReference type="InterPro" id="IPR014284">
    <property type="entry name" value="RNA_pol_sigma-70_dom"/>
</dbReference>
<evidence type="ECO:0000256" key="2">
    <source>
        <dbReference type="ARBA" id="ARBA00023015"/>
    </source>
</evidence>
<dbReference type="InterPro" id="IPR007627">
    <property type="entry name" value="RNA_pol_sigma70_r2"/>
</dbReference>
<dbReference type="InterPro" id="IPR013249">
    <property type="entry name" value="RNA_pol_sigma70_r4_t2"/>
</dbReference>
<organism evidence="8 9">
    <name type="scientific">Pseudonocardia yunnanensis</name>
    <dbReference type="NCBI Taxonomy" id="58107"/>
    <lineage>
        <taxon>Bacteria</taxon>
        <taxon>Bacillati</taxon>
        <taxon>Actinomycetota</taxon>
        <taxon>Actinomycetes</taxon>
        <taxon>Pseudonocardiales</taxon>
        <taxon>Pseudonocardiaceae</taxon>
        <taxon>Pseudonocardia</taxon>
    </lineage>
</organism>
<dbReference type="Pfam" id="PF08281">
    <property type="entry name" value="Sigma70_r4_2"/>
    <property type="match status" value="1"/>
</dbReference>
<dbReference type="Gene3D" id="1.10.10.10">
    <property type="entry name" value="Winged helix-like DNA-binding domain superfamily/Winged helix DNA-binding domain"/>
    <property type="match status" value="1"/>
</dbReference>
<evidence type="ECO:0000259" key="6">
    <source>
        <dbReference type="Pfam" id="PF04542"/>
    </source>
</evidence>
<dbReference type="InterPro" id="IPR036388">
    <property type="entry name" value="WH-like_DNA-bd_sf"/>
</dbReference>
<feature type="domain" description="RNA polymerase sigma factor 70 region 4 type 2" evidence="7">
    <location>
        <begin position="154"/>
        <end position="205"/>
    </location>
</feature>
<evidence type="ECO:0000259" key="7">
    <source>
        <dbReference type="Pfam" id="PF08281"/>
    </source>
</evidence>
<dbReference type="Pfam" id="PF04542">
    <property type="entry name" value="Sigma70_r2"/>
    <property type="match status" value="1"/>
</dbReference>
<evidence type="ECO:0000256" key="3">
    <source>
        <dbReference type="ARBA" id="ARBA00023082"/>
    </source>
</evidence>
<dbReference type="SUPFAM" id="SSF88946">
    <property type="entry name" value="Sigma2 domain of RNA polymerase sigma factors"/>
    <property type="match status" value="1"/>
</dbReference>
<dbReference type="PANTHER" id="PTHR30173:SF36">
    <property type="entry name" value="ECF RNA POLYMERASE SIGMA FACTOR SIGJ"/>
    <property type="match status" value="1"/>
</dbReference>
<dbReference type="InterPro" id="IPR013324">
    <property type="entry name" value="RNA_pol_sigma_r3/r4-like"/>
</dbReference>
<sequence length="315" mass="34264">MRLSDVGVVANSGPSRAGTKEDAATSAHPLVPAVVTPERAGVGDPSVPEVAEAVADFEGIRPRLFGIAYRMLGGVADAEDIVQEVWLRWQAADRAGVRDRVGFLVTITTRLALNAATSARARREVSVGRWLPERVSDAEEPPSRAERIEALELAVRLLLERLSPIERAVYILREAFGYPFCEIATTLVIGESNARQLARRARMHLAEQRRIPVDPDERGRLLATFIVAAQAGDMARLTCLLTDDIDSYRDRSGHVHTRRSPMPASGHSAMGKQPGAAGRHPQPNRHNRHDTARPRPAHGGRLHASSGGHTPLTEA</sequence>
<comment type="caution">
    <text evidence="8">The sequence shown here is derived from an EMBL/GenBank/DDBJ whole genome shotgun (WGS) entry which is preliminary data.</text>
</comment>
<protein>
    <submittedName>
        <fullName evidence="8">Sigma-70 family RNA polymerase sigma factor</fullName>
    </submittedName>
</protein>
<feature type="region of interest" description="Disordered" evidence="5">
    <location>
        <begin position="251"/>
        <end position="315"/>
    </location>
</feature>
<feature type="region of interest" description="Disordered" evidence="5">
    <location>
        <begin position="1"/>
        <end position="27"/>
    </location>
</feature>
<dbReference type="SUPFAM" id="SSF88659">
    <property type="entry name" value="Sigma3 and sigma4 domains of RNA polymerase sigma factors"/>
    <property type="match status" value="1"/>
</dbReference>
<gene>
    <name evidence="8" type="ORF">ACFSJD_20205</name>
</gene>
<reference evidence="9" key="1">
    <citation type="journal article" date="2019" name="Int. J. Syst. Evol. Microbiol.">
        <title>The Global Catalogue of Microorganisms (GCM) 10K type strain sequencing project: providing services to taxonomists for standard genome sequencing and annotation.</title>
        <authorList>
            <consortium name="The Broad Institute Genomics Platform"/>
            <consortium name="The Broad Institute Genome Sequencing Center for Infectious Disease"/>
            <person name="Wu L."/>
            <person name="Ma J."/>
        </authorList>
    </citation>
    <scope>NUCLEOTIDE SEQUENCE [LARGE SCALE GENOMIC DNA]</scope>
    <source>
        <strain evidence="9">CCM 7043</strain>
    </source>
</reference>
<evidence type="ECO:0000256" key="4">
    <source>
        <dbReference type="ARBA" id="ARBA00023163"/>
    </source>
</evidence>
<dbReference type="NCBIfam" id="TIGR02937">
    <property type="entry name" value="sigma70-ECF"/>
    <property type="match status" value="1"/>
</dbReference>
<evidence type="ECO:0000256" key="5">
    <source>
        <dbReference type="SAM" id="MobiDB-lite"/>
    </source>
</evidence>
<accession>A0ABW4F0S0</accession>
<dbReference type="InterPro" id="IPR052704">
    <property type="entry name" value="ECF_Sigma-70_Domain"/>
</dbReference>
<name>A0ABW4F0S0_9PSEU</name>
<dbReference type="PANTHER" id="PTHR30173">
    <property type="entry name" value="SIGMA 19 FACTOR"/>
    <property type="match status" value="1"/>
</dbReference>
<dbReference type="EMBL" id="JBHUCO010000021">
    <property type="protein sequence ID" value="MFD1519830.1"/>
    <property type="molecule type" value="Genomic_DNA"/>
</dbReference>
<keyword evidence="9" id="KW-1185">Reference proteome</keyword>
<dbReference type="Proteomes" id="UP001597114">
    <property type="component" value="Unassembled WGS sequence"/>
</dbReference>
<dbReference type="Gene3D" id="1.10.1740.10">
    <property type="match status" value="1"/>
</dbReference>
<evidence type="ECO:0000313" key="8">
    <source>
        <dbReference type="EMBL" id="MFD1519830.1"/>
    </source>
</evidence>
<evidence type="ECO:0000313" key="9">
    <source>
        <dbReference type="Proteomes" id="UP001597114"/>
    </source>
</evidence>
<dbReference type="InterPro" id="IPR013325">
    <property type="entry name" value="RNA_pol_sigma_r2"/>
</dbReference>
<comment type="similarity">
    <text evidence="1">Belongs to the sigma-70 factor family. ECF subfamily.</text>
</comment>